<dbReference type="RefSeq" id="WP_247374567.1">
    <property type="nucleotide sequence ID" value="NZ_JALLGV010000001.1"/>
</dbReference>
<dbReference type="PANTHER" id="PTHR38459">
    <property type="entry name" value="PROPHAGE BACTOPRENOL-LINKED GLUCOSE TRANSLOCASE HOMOLOG"/>
    <property type="match status" value="1"/>
</dbReference>
<evidence type="ECO:0000256" key="2">
    <source>
        <dbReference type="ARBA" id="ARBA00009399"/>
    </source>
</evidence>
<evidence type="ECO:0000259" key="7">
    <source>
        <dbReference type="Pfam" id="PF04138"/>
    </source>
</evidence>
<protein>
    <submittedName>
        <fullName evidence="8">GtrA family protein</fullName>
    </submittedName>
</protein>
<keyword evidence="3 6" id="KW-0812">Transmembrane</keyword>
<dbReference type="Pfam" id="PF04138">
    <property type="entry name" value="GtrA_DPMS_TM"/>
    <property type="match status" value="1"/>
</dbReference>
<evidence type="ECO:0000313" key="9">
    <source>
        <dbReference type="Proteomes" id="UP001597119"/>
    </source>
</evidence>
<dbReference type="InterPro" id="IPR007267">
    <property type="entry name" value="GtrA_DPMS_TM"/>
</dbReference>
<comment type="caution">
    <text evidence="8">The sequence shown here is derived from an EMBL/GenBank/DDBJ whole genome shotgun (WGS) entry which is preliminary data.</text>
</comment>
<sequence length="155" mass="16812">MSDDYRLLGIIRARLRAIASGMRFGRFVSVGVVGFVVDTIVITLLTVGFTVPTLGAKLASAETAIIVMFALNERWTFQRWGEAELVSLLRRFVTSNLVRTGGVAVATAVLLALNGWFGVWVPVANAIGIGVGFVVNFVFESLLTWRVHTSHSGDN</sequence>
<dbReference type="InterPro" id="IPR051401">
    <property type="entry name" value="GtrA_CellWall_Glycosyl"/>
</dbReference>
<organism evidence="8 9">
    <name type="scientific">Halorientalis brevis</name>
    <dbReference type="NCBI Taxonomy" id="1126241"/>
    <lineage>
        <taxon>Archaea</taxon>
        <taxon>Methanobacteriati</taxon>
        <taxon>Methanobacteriota</taxon>
        <taxon>Stenosarchaea group</taxon>
        <taxon>Halobacteria</taxon>
        <taxon>Halobacteriales</taxon>
        <taxon>Haloarculaceae</taxon>
        <taxon>Halorientalis</taxon>
    </lineage>
</organism>
<evidence type="ECO:0000256" key="5">
    <source>
        <dbReference type="ARBA" id="ARBA00023136"/>
    </source>
</evidence>
<feature type="transmembrane region" description="Helical" evidence="6">
    <location>
        <begin position="119"/>
        <end position="139"/>
    </location>
</feature>
<feature type="domain" description="GtrA/DPMS transmembrane" evidence="7">
    <location>
        <begin position="26"/>
        <end position="145"/>
    </location>
</feature>
<dbReference type="GO" id="GO:0016020">
    <property type="term" value="C:membrane"/>
    <property type="evidence" value="ECO:0007669"/>
    <property type="project" value="UniProtKB-SubCell"/>
</dbReference>
<reference evidence="8 9" key="1">
    <citation type="journal article" date="2019" name="Int. J. Syst. Evol. Microbiol.">
        <title>The Global Catalogue of Microorganisms (GCM) 10K type strain sequencing project: providing services to taxonomists for standard genome sequencing and annotation.</title>
        <authorList>
            <consortium name="The Broad Institute Genomics Platform"/>
            <consortium name="The Broad Institute Genome Sequencing Center for Infectious Disease"/>
            <person name="Wu L."/>
            <person name="Ma J."/>
        </authorList>
    </citation>
    <scope>NUCLEOTIDE SEQUENCE [LARGE SCALE GENOMIC DNA]</scope>
    <source>
        <strain evidence="8 9">CGMCC 1.12125</strain>
    </source>
</reference>
<keyword evidence="9" id="KW-1185">Reference proteome</keyword>
<dbReference type="Proteomes" id="UP001597119">
    <property type="component" value="Unassembled WGS sequence"/>
</dbReference>
<evidence type="ECO:0000256" key="1">
    <source>
        <dbReference type="ARBA" id="ARBA00004141"/>
    </source>
</evidence>
<proteinExistence type="inferred from homology"/>
<evidence type="ECO:0000256" key="4">
    <source>
        <dbReference type="ARBA" id="ARBA00022989"/>
    </source>
</evidence>
<evidence type="ECO:0000256" key="6">
    <source>
        <dbReference type="SAM" id="Phobius"/>
    </source>
</evidence>
<comment type="subcellular location">
    <subcellularLocation>
        <location evidence="1">Membrane</location>
        <topology evidence="1">Multi-pass membrane protein</topology>
    </subcellularLocation>
</comment>
<keyword evidence="5 6" id="KW-0472">Membrane</keyword>
<name>A0ABD6CAD2_9EURY</name>
<evidence type="ECO:0000313" key="8">
    <source>
        <dbReference type="EMBL" id="MFD1587190.1"/>
    </source>
</evidence>
<feature type="transmembrane region" description="Helical" evidence="6">
    <location>
        <begin position="24"/>
        <end position="48"/>
    </location>
</feature>
<comment type="similarity">
    <text evidence="2">Belongs to the GtrA family.</text>
</comment>
<dbReference type="AlphaFoldDB" id="A0ABD6CAD2"/>
<evidence type="ECO:0000256" key="3">
    <source>
        <dbReference type="ARBA" id="ARBA00022692"/>
    </source>
</evidence>
<keyword evidence="4 6" id="KW-1133">Transmembrane helix</keyword>
<dbReference type="PANTHER" id="PTHR38459:SF1">
    <property type="entry name" value="PROPHAGE BACTOPRENOL-LINKED GLUCOSE TRANSLOCASE HOMOLOG"/>
    <property type="match status" value="1"/>
</dbReference>
<gene>
    <name evidence="8" type="ORF">ACFR9U_09355</name>
</gene>
<dbReference type="EMBL" id="JBHUDJ010000003">
    <property type="protein sequence ID" value="MFD1587190.1"/>
    <property type="molecule type" value="Genomic_DNA"/>
</dbReference>
<accession>A0ABD6CAD2</accession>